<evidence type="ECO:0000256" key="1">
    <source>
        <dbReference type="SAM" id="MobiDB-lite"/>
    </source>
</evidence>
<evidence type="ECO:0000313" key="2">
    <source>
        <dbReference type="EMBL" id="GAJ23929.1"/>
    </source>
</evidence>
<comment type="caution">
    <text evidence="2">The sequence shown here is derived from an EMBL/GenBank/DDBJ whole genome shotgun (WGS) entry which is preliminary data.</text>
</comment>
<feature type="compositionally biased region" description="Pro residues" evidence="1">
    <location>
        <begin position="1"/>
        <end position="12"/>
    </location>
</feature>
<dbReference type="EMBL" id="BARW01035956">
    <property type="protein sequence ID" value="GAJ23929.1"/>
    <property type="molecule type" value="Genomic_DNA"/>
</dbReference>
<proteinExistence type="predicted"/>
<protein>
    <submittedName>
        <fullName evidence="2">Uncharacterized protein</fullName>
    </submittedName>
</protein>
<feature type="region of interest" description="Disordered" evidence="1">
    <location>
        <begin position="1"/>
        <end position="67"/>
    </location>
</feature>
<reference evidence="2" key="1">
    <citation type="journal article" date="2014" name="Front. Microbiol.">
        <title>High frequency of phylogenetically diverse reductive dehalogenase-homologous genes in deep subseafloor sedimentary metagenomes.</title>
        <authorList>
            <person name="Kawai M."/>
            <person name="Futagami T."/>
            <person name="Toyoda A."/>
            <person name="Takaki Y."/>
            <person name="Nishi S."/>
            <person name="Hori S."/>
            <person name="Arai W."/>
            <person name="Tsubouchi T."/>
            <person name="Morono Y."/>
            <person name="Uchiyama I."/>
            <person name="Ito T."/>
            <person name="Fujiyama A."/>
            <person name="Inagaki F."/>
            <person name="Takami H."/>
        </authorList>
    </citation>
    <scope>NUCLEOTIDE SEQUENCE</scope>
    <source>
        <strain evidence="2">Expedition CK06-06</strain>
    </source>
</reference>
<dbReference type="AlphaFoldDB" id="X1V2L8"/>
<sequence>FPKLPPVPPSPIKPLREALRQGRQQVGKAGEDIRSIAEDMRGTTMTAPQAAKEAPPEQKTTPTTQEPPYIALEKQKMTESGTACLPCSRDHFLTASSSLSEGIRFAREKSVRDHEVMRRIRIALQELDIMERIDLAPEETAKLKGAEKELAGWTLKQSRDLRHAITAIKDVETMEQAAAKASAVTEEFMDRLWGIPEEECETCGEIRESIKEFISKRK</sequence>
<feature type="compositionally biased region" description="Low complexity" evidence="1">
    <location>
        <begin position="47"/>
        <end position="67"/>
    </location>
</feature>
<organism evidence="2">
    <name type="scientific">marine sediment metagenome</name>
    <dbReference type="NCBI Taxonomy" id="412755"/>
    <lineage>
        <taxon>unclassified sequences</taxon>
        <taxon>metagenomes</taxon>
        <taxon>ecological metagenomes</taxon>
    </lineage>
</organism>
<accession>X1V2L8</accession>
<name>X1V2L8_9ZZZZ</name>
<gene>
    <name evidence="2" type="ORF">S12H4_55962</name>
</gene>
<feature type="non-terminal residue" evidence="2">
    <location>
        <position position="218"/>
    </location>
</feature>
<feature type="compositionally biased region" description="Basic and acidic residues" evidence="1">
    <location>
        <begin position="29"/>
        <end position="41"/>
    </location>
</feature>
<feature type="non-terminal residue" evidence="2">
    <location>
        <position position="1"/>
    </location>
</feature>